<accession>A0A285CM96</accession>
<feature type="transmembrane region" description="Helical" evidence="1">
    <location>
        <begin position="96"/>
        <end position="114"/>
    </location>
</feature>
<dbReference type="Proteomes" id="UP000219546">
    <property type="component" value="Unassembled WGS sequence"/>
</dbReference>
<feature type="transmembrane region" description="Helical" evidence="1">
    <location>
        <begin position="55"/>
        <end position="76"/>
    </location>
</feature>
<dbReference type="Pfam" id="PF14184">
    <property type="entry name" value="YrvL"/>
    <property type="match status" value="1"/>
</dbReference>
<reference evidence="2 3" key="1">
    <citation type="submission" date="2017-08" db="EMBL/GenBank/DDBJ databases">
        <authorList>
            <person name="de Groot N.N."/>
        </authorList>
    </citation>
    <scope>NUCLEOTIDE SEQUENCE [LARGE SCALE GENOMIC DNA]</scope>
    <source>
        <strain evidence="2 3">JC228</strain>
    </source>
</reference>
<keyword evidence="1" id="KW-0472">Membrane</keyword>
<organism evidence="2 3">
    <name type="scientific">Bacillus oleivorans</name>
    <dbReference type="NCBI Taxonomy" id="1448271"/>
    <lineage>
        <taxon>Bacteria</taxon>
        <taxon>Bacillati</taxon>
        <taxon>Bacillota</taxon>
        <taxon>Bacilli</taxon>
        <taxon>Bacillales</taxon>
        <taxon>Bacillaceae</taxon>
        <taxon>Bacillus</taxon>
    </lineage>
</organism>
<dbReference type="EMBL" id="OAOP01000002">
    <property type="protein sequence ID" value="SNX68669.1"/>
    <property type="molecule type" value="Genomic_DNA"/>
</dbReference>
<proteinExistence type="predicted"/>
<dbReference type="OrthoDB" id="2942075at2"/>
<dbReference type="RefSeq" id="WP_097157807.1">
    <property type="nucleotide sequence ID" value="NZ_JBEPMQ010000001.1"/>
</dbReference>
<keyword evidence="3" id="KW-1185">Reference proteome</keyword>
<sequence length="154" mass="17396">MRENKDNNSLKDLTLTGKIIVISSLTLLIIFAIIFPIGIYFFGFAGLFSLSDVPYTSLSLLGFVIIFSILSIFLELVAKALIEVSTQYIKNIYKSFIIRMLIYCTFTWVCINAADELINALTIPLKIELVAAFLDFILEDVTKDKNAKVRRVLD</sequence>
<evidence type="ECO:0000256" key="1">
    <source>
        <dbReference type="SAM" id="Phobius"/>
    </source>
</evidence>
<dbReference type="AlphaFoldDB" id="A0A285CM96"/>
<gene>
    <name evidence="2" type="ORF">SAMN05877753_102649</name>
</gene>
<dbReference type="InterPro" id="IPR025912">
    <property type="entry name" value="YrvL"/>
</dbReference>
<keyword evidence="1" id="KW-1133">Transmembrane helix</keyword>
<protein>
    <submittedName>
        <fullName evidence="2">Regulatory protein YrvL</fullName>
    </submittedName>
</protein>
<evidence type="ECO:0000313" key="3">
    <source>
        <dbReference type="Proteomes" id="UP000219546"/>
    </source>
</evidence>
<keyword evidence="1" id="KW-0812">Transmembrane</keyword>
<evidence type="ECO:0000313" key="2">
    <source>
        <dbReference type="EMBL" id="SNX68669.1"/>
    </source>
</evidence>
<name>A0A285CM96_9BACI</name>
<feature type="transmembrane region" description="Helical" evidence="1">
    <location>
        <begin position="20"/>
        <end position="43"/>
    </location>
</feature>